<gene>
    <name evidence="2" type="ORF">Sradi_0192400</name>
</gene>
<reference evidence="2" key="2">
    <citation type="journal article" date="2024" name="Plant">
        <title>Genomic evolution and insights into agronomic trait innovations of Sesamum species.</title>
        <authorList>
            <person name="Miao H."/>
            <person name="Wang L."/>
            <person name="Qu L."/>
            <person name="Liu H."/>
            <person name="Sun Y."/>
            <person name="Le M."/>
            <person name="Wang Q."/>
            <person name="Wei S."/>
            <person name="Zheng Y."/>
            <person name="Lin W."/>
            <person name="Duan Y."/>
            <person name="Cao H."/>
            <person name="Xiong S."/>
            <person name="Wang X."/>
            <person name="Wei L."/>
            <person name="Li C."/>
            <person name="Ma Q."/>
            <person name="Ju M."/>
            <person name="Zhao R."/>
            <person name="Li G."/>
            <person name="Mu C."/>
            <person name="Tian Q."/>
            <person name="Mei H."/>
            <person name="Zhang T."/>
            <person name="Gao T."/>
            <person name="Zhang H."/>
        </authorList>
    </citation>
    <scope>NUCLEOTIDE SEQUENCE</scope>
    <source>
        <strain evidence="2">G02</strain>
    </source>
</reference>
<dbReference type="InterPro" id="IPR043502">
    <property type="entry name" value="DNA/RNA_pol_sf"/>
</dbReference>
<accession>A0AAW2VZ66</accession>
<sequence length="313" mass="35385">MNESLLLPFTEQEVRNAVFSMSPIKSLGPDGMPPLFYQKFWHIIRNDVVSSVLHILNSGSLLHKMNFTHIVLIPKCSKPEKVSQFRPISLCNTIVKIASKCVANRMKIILDSVISHTQSAFIPGRLITDNVLVTFEINHYVKNRTRGKSGSFALKLDMSKAYDWVEWNFLRAILLRLGIHERFVGLIMSFGTSVTYSLMLNGSQFGYFRPHRGIRQGDPLSPYLFLFVAKAFSCMLQDTENRGEIQGIAISREAPRVSHLLFVDDTIIFGQAREATMSAIKRILIAYGKASGQEINLEKSNMVLSRNWVSRSG</sequence>
<dbReference type="InterPro" id="IPR000477">
    <property type="entry name" value="RT_dom"/>
</dbReference>
<dbReference type="PROSITE" id="PS50878">
    <property type="entry name" value="RT_POL"/>
    <property type="match status" value="1"/>
</dbReference>
<evidence type="ECO:0000313" key="2">
    <source>
        <dbReference type="EMBL" id="KAL0434845.1"/>
    </source>
</evidence>
<dbReference type="PANTHER" id="PTHR46890:SF48">
    <property type="entry name" value="RNA-DIRECTED DNA POLYMERASE"/>
    <property type="match status" value="1"/>
</dbReference>
<dbReference type="InterPro" id="IPR052343">
    <property type="entry name" value="Retrotransposon-Effector_Assoc"/>
</dbReference>
<organism evidence="2">
    <name type="scientific">Sesamum radiatum</name>
    <name type="common">Black benniseed</name>
    <dbReference type="NCBI Taxonomy" id="300843"/>
    <lineage>
        <taxon>Eukaryota</taxon>
        <taxon>Viridiplantae</taxon>
        <taxon>Streptophyta</taxon>
        <taxon>Embryophyta</taxon>
        <taxon>Tracheophyta</taxon>
        <taxon>Spermatophyta</taxon>
        <taxon>Magnoliopsida</taxon>
        <taxon>eudicotyledons</taxon>
        <taxon>Gunneridae</taxon>
        <taxon>Pentapetalae</taxon>
        <taxon>asterids</taxon>
        <taxon>lamiids</taxon>
        <taxon>Lamiales</taxon>
        <taxon>Pedaliaceae</taxon>
        <taxon>Sesamum</taxon>
    </lineage>
</organism>
<protein>
    <recommendedName>
        <fullName evidence="1">Reverse transcriptase domain-containing protein</fullName>
    </recommendedName>
</protein>
<dbReference type="SUPFAM" id="SSF56672">
    <property type="entry name" value="DNA/RNA polymerases"/>
    <property type="match status" value="1"/>
</dbReference>
<comment type="caution">
    <text evidence="2">The sequence shown here is derived from an EMBL/GenBank/DDBJ whole genome shotgun (WGS) entry which is preliminary data.</text>
</comment>
<name>A0AAW2VZ66_SESRA</name>
<proteinExistence type="predicted"/>
<reference evidence="2" key="1">
    <citation type="submission" date="2020-06" db="EMBL/GenBank/DDBJ databases">
        <authorList>
            <person name="Li T."/>
            <person name="Hu X."/>
            <person name="Zhang T."/>
            <person name="Song X."/>
            <person name="Zhang H."/>
            <person name="Dai N."/>
            <person name="Sheng W."/>
            <person name="Hou X."/>
            <person name="Wei L."/>
        </authorList>
    </citation>
    <scope>NUCLEOTIDE SEQUENCE</scope>
    <source>
        <strain evidence="2">G02</strain>
        <tissue evidence="2">Leaf</tissue>
    </source>
</reference>
<evidence type="ECO:0000259" key="1">
    <source>
        <dbReference type="PROSITE" id="PS50878"/>
    </source>
</evidence>
<dbReference type="PANTHER" id="PTHR46890">
    <property type="entry name" value="NON-LTR RETROLELEMENT REVERSE TRANSCRIPTASE-LIKE PROTEIN-RELATED"/>
    <property type="match status" value="1"/>
</dbReference>
<feature type="domain" description="Reverse transcriptase" evidence="1">
    <location>
        <begin position="54"/>
        <end position="313"/>
    </location>
</feature>
<dbReference type="Pfam" id="PF00078">
    <property type="entry name" value="RVT_1"/>
    <property type="match status" value="1"/>
</dbReference>
<dbReference type="AlphaFoldDB" id="A0AAW2VZ66"/>
<dbReference type="EMBL" id="JACGWJ010000002">
    <property type="protein sequence ID" value="KAL0434845.1"/>
    <property type="molecule type" value="Genomic_DNA"/>
</dbReference>
<dbReference type="CDD" id="cd01650">
    <property type="entry name" value="RT_nLTR_like"/>
    <property type="match status" value="1"/>
</dbReference>